<dbReference type="RefSeq" id="WP_331373798.1">
    <property type="nucleotide sequence ID" value="NZ_CP133148.1"/>
</dbReference>
<proteinExistence type="predicted"/>
<name>A0ABZ2BAU5_9HYPH</name>
<dbReference type="Proteomes" id="UP001432360">
    <property type="component" value="Chromosome"/>
</dbReference>
<organism evidence="1 2">
    <name type="scientific">Sinorhizobium chiapasense</name>
    <dbReference type="NCBI Taxonomy" id="501572"/>
    <lineage>
        <taxon>Bacteria</taxon>
        <taxon>Pseudomonadati</taxon>
        <taxon>Pseudomonadota</taxon>
        <taxon>Alphaproteobacteria</taxon>
        <taxon>Hyphomicrobiales</taxon>
        <taxon>Rhizobiaceae</taxon>
        <taxon>Sinorhizobium/Ensifer group</taxon>
        <taxon>Sinorhizobium</taxon>
    </lineage>
</organism>
<reference evidence="1" key="1">
    <citation type="submission" date="2023-08" db="EMBL/GenBank/DDBJ databases">
        <title>Complete genome sequence of Sinorhizobium chiapanecum ITTG S70 isolated from Acaciella angustissima nodules in Chiapas-Mexico.</title>
        <authorList>
            <person name="Rincon-Rosales R."/>
            <person name="Rogel M.A."/>
            <person name="Rincon-Medina C.I."/>
            <person name="Guerrero G."/>
            <person name="Manzano-Gomez L.A."/>
            <person name="Lopez-Lopez A."/>
            <person name="Rincon Molina F.A."/>
            <person name="Martinez-Romero E."/>
        </authorList>
    </citation>
    <scope>NUCLEOTIDE SEQUENCE</scope>
    <source>
        <strain evidence="1">ITTG S70</strain>
    </source>
</reference>
<keyword evidence="2" id="KW-1185">Reference proteome</keyword>
<accession>A0ABZ2BAU5</accession>
<sequence length="97" mass="10911">MPAGGRATTVTALAQEAEERAVKHLFDRARHIDVDRKQAIESLESMARSKVWWLQTHGPRRPAHDVAKQEHHLAVLVQTLDVLKDKERGTNAADDAR</sequence>
<evidence type="ECO:0000313" key="2">
    <source>
        <dbReference type="Proteomes" id="UP001432360"/>
    </source>
</evidence>
<gene>
    <name evidence="1" type="ORF">RB548_04290</name>
</gene>
<protein>
    <submittedName>
        <fullName evidence="1">Uncharacterized protein</fullName>
    </submittedName>
</protein>
<evidence type="ECO:0000313" key="1">
    <source>
        <dbReference type="EMBL" id="WVT04637.1"/>
    </source>
</evidence>
<dbReference type="EMBL" id="CP133148">
    <property type="protein sequence ID" value="WVT04637.1"/>
    <property type="molecule type" value="Genomic_DNA"/>
</dbReference>